<evidence type="ECO:0000313" key="2">
    <source>
        <dbReference type="EMBL" id="GAA4881892.1"/>
    </source>
</evidence>
<feature type="transmembrane region" description="Helical" evidence="1">
    <location>
        <begin position="81"/>
        <end position="99"/>
    </location>
</feature>
<dbReference type="InterPro" id="IPR047724">
    <property type="entry name" value="Streptophobe"/>
</dbReference>
<dbReference type="NCBIfam" id="NF038391">
    <property type="entry name" value="streptophobe"/>
    <property type="match status" value="1"/>
</dbReference>
<evidence type="ECO:0000256" key="1">
    <source>
        <dbReference type="SAM" id="Phobius"/>
    </source>
</evidence>
<keyword evidence="1" id="KW-0812">Transmembrane</keyword>
<dbReference type="EMBL" id="BAABIS010000001">
    <property type="protein sequence ID" value="GAA4881892.1"/>
    <property type="molecule type" value="Genomic_DNA"/>
</dbReference>
<organism evidence="2 3">
    <name type="scientific">Kitasatospora terrestris</name>
    <dbReference type="NCBI Taxonomy" id="258051"/>
    <lineage>
        <taxon>Bacteria</taxon>
        <taxon>Bacillati</taxon>
        <taxon>Actinomycetota</taxon>
        <taxon>Actinomycetes</taxon>
        <taxon>Kitasatosporales</taxon>
        <taxon>Streptomycetaceae</taxon>
        <taxon>Kitasatospora</taxon>
    </lineage>
</organism>
<evidence type="ECO:0000313" key="3">
    <source>
        <dbReference type="Proteomes" id="UP001501752"/>
    </source>
</evidence>
<accession>A0ABP9ELP8</accession>
<keyword evidence="3" id="KW-1185">Reference proteome</keyword>
<name>A0ABP9ELP8_9ACTN</name>
<dbReference type="RefSeq" id="WP_345701204.1">
    <property type="nucleotide sequence ID" value="NZ_BAABIS010000001.1"/>
</dbReference>
<dbReference type="Proteomes" id="UP001501752">
    <property type="component" value="Unassembled WGS sequence"/>
</dbReference>
<feature type="transmembrane region" description="Helical" evidence="1">
    <location>
        <begin position="170"/>
        <end position="188"/>
    </location>
</feature>
<sequence>MPESSPVALRGWLSALLVTVAAFASMLLVASVGLWLARATDLPGGGFGAVVCATVLMALGAPLRLDGGAAFVASAQGGVTALPLSVGLTGALVAGALFLRPLRSHAVVTARELGLRAAQTAVVWTVAVLLLSLAAGHTFTVSTGDPLLDEIGGAFDAEPVVGFKVDPGPAIGWGLLWLAVVLLIALAVSRRAPLPARLVRFHVGVRPAAHAVLTLALVYVVLGLVGGLVALVVGSQPRETLAVVLLGLPNVAWLALGVGLGGSWHGHLPGSLGLPFPEALSGVLRSRENVTLDLSTLAAQDTRAWLLLPLAGVLVLLAGAAVAWRTPVRLPAWRHAVHLAVAMALALLLISVATRISAVYGLSLFGLVGSDGSADLTPDLWRTVPLAAAWGALAGFAGGALANRFRRPPTTG</sequence>
<feature type="transmembrane region" description="Helical" evidence="1">
    <location>
        <begin position="380"/>
        <end position="402"/>
    </location>
</feature>
<keyword evidence="1" id="KW-0472">Membrane</keyword>
<feature type="transmembrane region" description="Helical" evidence="1">
    <location>
        <begin position="120"/>
        <end position="139"/>
    </location>
</feature>
<keyword evidence="1" id="KW-1133">Transmembrane helix</keyword>
<reference evidence="3" key="1">
    <citation type="journal article" date="2019" name="Int. J. Syst. Evol. Microbiol.">
        <title>The Global Catalogue of Microorganisms (GCM) 10K type strain sequencing project: providing services to taxonomists for standard genome sequencing and annotation.</title>
        <authorList>
            <consortium name="The Broad Institute Genomics Platform"/>
            <consortium name="The Broad Institute Genome Sequencing Center for Infectious Disease"/>
            <person name="Wu L."/>
            <person name="Ma J."/>
        </authorList>
    </citation>
    <scope>NUCLEOTIDE SEQUENCE [LARGE SCALE GENOMIC DNA]</scope>
    <source>
        <strain evidence="3">JCM 13006</strain>
    </source>
</reference>
<feature type="transmembrane region" description="Helical" evidence="1">
    <location>
        <begin position="44"/>
        <end position="61"/>
    </location>
</feature>
<feature type="transmembrane region" description="Helical" evidence="1">
    <location>
        <begin position="304"/>
        <end position="324"/>
    </location>
</feature>
<proteinExistence type="predicted"/>
<gene>
    <name evidence="2" type="ORF">GCM10023235_72960</name>
</gene>
<protein>
    <submittedName>
        <fullName evidence="2">Streptophobe family protein</fullName>
    </submittedName>
</protein>
<feature type="transmembrane region" description="Helical" evidence="1">
    <location>
        <begin position="209"/>
        <end position="233"/>
    </location>
</feature>
<feature type="transmembrane region" description="Helical" evidence="1">
    <location>
        <begin position="12"/>
        <end position="37"/>
    </location>
</feature>
<feature type="transmembrane region" description="Helical" evidence="1">
    <location>
        <begin position="336"/>
        <end position="360"/>
    </location>
</feature>
<comment type="caution">
    <text evidence="2">The sequence shown here is derived from an EMBL/GenBank/DDBJ whole genome shotgun (WGS) entry which is preliminary data.</text>
</comment>